<dbReference type="GO" id="GO:0004326">
    <property type="term" value="F:tetrahydrofolylpolyglutamate synthase activity"/>
    <property type="evidence" value="ECO:0007669"/>
    <property type="project" value="UniProtKB-EC"/>
</dbReference>
<dbReference type="InterPro" id="IPR036565">
    <property type="entry name" value="Mur-like_cat_sf"/>
</dbReference>
<evidence type="ECO:0000256" key="6">
    <source>
        <dbReference type="ARBA" id="ARBA00022840"/>
    </source>
</evidence>
<dbReference type="Proteomes" id="UP000745577">
    <property type="component" value="Unassembled WGS sequence"/>
</dbReference>
<keyword evidence="3" id="KW-0436">Ligase</keyword>
<keyword evidence="6" id="KW-0067">ATP-binding</keyword>
<dbReference type="Gene3D" id="3.90.190.20">
    <property type="entry name" value="Mur ligase, C-terminal domain"/>
    <property type="match status" value="1"/>
</dbReference>
<dbReference type="SUPFAM" id="SSF53623">
    <property type="entry name" value="MurD-like peptide ligases, catalytic domain"/>
    <property type="match status" value="1"/>
</dbReference>
<dbReference type="SUPFAM" id="SSF53244">
    <property type="entry name" value="MurD-like peptide ligases, peptide-binding domain"/>
    <property type="match status" value="1"/>
</dbReference>
<keyword evidence="4" id="KW-0479">Metal-binding</keyword>
<evidence type="ECO:0000313" key="12">
    <source>
        <dbReference type="Proteomes" id="UP000745577"/>
    </source>
</evidence>
<dbReference type="AlphaFoldDB" id="A0A955L0D2"/>
<name>A0A955L0D2_9BACT</name>
<dbReference type="PANTHER" id="PTHR11136:SF0">
    <property type="entry name" value="DIHYDROFOLATE SYNTHETASE-RELATED"/>
    <property type="match status" value="1"/>
</dbReference>
<keyword evidence="5" id="KW-0547">Nucleotide-binding</keyword>
<feature type="domain" description="Mur ligase C-terminal" evidence="10">
    <location>
        <begin position="143"/>
        <end position="272"/>
    </location>
</feature>
<organism evidence="11 12">
    <name type="scientific">Candidatus Dojkabacteria bacterium</name>
    <dbReference type="NCBI Taxonomy" id="2099670"/>
    <lineage>
        <taxon>Bacteria</taxon>
        <taxon>Candidatus Dojkabacteria</taxon>
    </lineage>
</organism>
<evidence type="ECO:0000256" key="1">
    <source>
        <dbReference type="ARBA" id="ARBA00008276"/>
    </source>
</evidence>
<dbReference type="Pfam" id="PF02875">
    <property type="entry name" value="Mur_ligase_C"/>
    <property type="match status" value="1"/>
</dbReference>
<feature type="non-terminal residue" evidence="11">
    <location>
        <position position="1"/>
    </location>
</feature>
<proteinExistence type="inferred from homology"/>
<dbReference type="GO" id="GO:0005829">
    <property type="term" value="C:cytosol"/>
    <property type="evidence" value="ECO:0007669"/>
    <property type="project" value="TreeGrafter"/>
</dbReference>
<dbReference type="InterPro" id="IPR001645">
    <property type="entry name" value="Folylpolyglutamate_synth"/>
</dbReference>
<dbReference type="GO" id="GO:0005524">
    <property type="term" value="F:ATP binding"/>
    <property type="evidence" value="ECO:0007669"/>
    <property type="project" value="UniProtKB-KW"/>
</dbReference>
<evidence type="ECO:0000259" key="10">
    <source>
        <dbReference type="Pfam" id="PF02875"/>
    </source>
</evidence>
<accession>A0A955L0D2</accession>
<reference evidence="11" key="2">
    <citation type="journal article" date="2021" name="Microbiome">
        <title>Successional dynamics and alternative stable states in a saline activated sludge microbial community over 9 years.</title>
        <authorList>
            <person name="Wang Y."/>
            <person name="Ye J."/>
            <person name="Ju F."/>
            <person name="Liu L."/>
            <person name="Boyd J.A."/>
            <person name="Deng Y."/>
            <person name="Parks D.H."/>
            <person name="Jiang X."/>
            <person name="Yin X."/>
            <person name="Woodcroft B.J."/>
            <person name="Tyson G.W."/>
            <person name="Hugenholtz P."/>
            <person name="Polz M.F."/>
            <person name="Zhang T."/>
        </authorList>
    </citation>
    <scope>NUCLEOTIDE SEQUENCE</scope>
    <source>
        <strain evidence="11">HKST-UBA15</strain>
    </source>
</reference>
<evidence type="ECO:0000256" key="9">
    <source>
        <dbReference type="ARBA" id="ARBA00047493"/>
    </source>
</evidence>
<dbReference type="InterPro" id="IPR004101">
    <property type="entry name" value="Mur_ligase_C"/>
</dbReference>
<dbReference type="GO" id="GO:0008841">
    <property type="term" value="F:dihydrofolate synthase activity"/>
    <property type="evidence" value="ECO:0007669"/>
    <property type="project" value="TreeGrafter"/>
</dbReference>
<sequence>TNCISNSNKVCVITRIGFDHMKILGHTLEEIAKNKAGIIGGNQHVVFLSQPYTNNVITKRILEMKSMSDEIQLEEIIQCDNKEFDFHYKDIEISQIKFGNIPDYQIENYALAVATIKYISQRDNWKIEEAIIVTTFENFYFSGRFEIIETKGARYVLDGAHNEQKMQAFISSLTSKYPSMKFTFILAFKADKDVFSMIKLLHPHAQNIFVTNFNTNNQDITHKSFPSEEIVDILNALNFTNKVKIEANISKIIKEIETEYSNSYEPIIVTGSLYLVSEFRKQLVNKHQR</sequence>
<evidence type="ECO:0000256" key="5">
    <source>
        <dbReference type="ARBA" id="ARBA00022741"/>
    </source>
</evidence>
<dbReference type="Gene3D" id="3.40.1190.10">
    <property type="entry name" value="Mur-like, catalytic domain"/>
    <property type="match status" value="1"/>
</dbReference>
<dbReference type="NCBIfam" id="TIGR01499">
    <property type="entry name" value="folC"/>
    <property type="match status" value="1"/>
</dbReference>
<evidence type="ECO:0000256" key="3">
    <source>
        <dbReference type="ARBA" id="ARBA00022598"/>
    </source>
</evidence>
<dbReference type="PANTHER" id="PTHR11136">
    <property type="entry name" value="FOLYLPOLYGLUTAMATE SYNTHASE-RELATED"/>
    <property type="match status" value="1"/>
</dbReference>
<protein>
    <recommendedName>
        <fullName evidence="2">tetrahydrofolate synthase</fullName>
        <ecNumber evidence="2">6.3.2.17</ecNumber>
    </recommendedName>
    <alternativeName>
        <fullName evidence="8">Tetrahydrofolylpolyglutamate synthase</fullName>
    </alternativeName>
</protein>
<evidence type="ECO:0000313" key="11">
    <source>
        <dbReference type="EMBL" id="MCA9379953.1"/>
    </source>
</evidence>
<comment type="caution">
    <text evidence="11">The sequence shown here is derived from an EMBL/GenBank/DDBJ whole genome shotgun (WGS) entry which is preliminary data.</text>
</comment>
<dbReference type="GO" id="GO:0046872">
    <property type="term" value="F:metal ion binding"/>
    <property type="evidence" value="ECO:0007669"/>
    <property type="project" value="UniProtKB-KW"/>
</dbReference>
<dbReference type="InterPro" id="IPR036615">
    <property type="entry name" value="Mur_ligase_C_dom_sf"/>
</dbReference>
<evidence type="ECO:0000256" key="7">
    <source>
        <dbReference type="ARBA" id="ARBA00022842"/>
    </source>
</evidence>
<dbReference type="EC" id="6.3.2.17" evidence="2"/>
<gene>
    <name evidence="11" type="ORF">KC675_02110</name>
</gene>
<reference evidence="11" key="1">
    <citation type="submission" date="2020-04" db="EMBL/GenBank/DDBJ databases">
        <authorList>
            <person name="Zhang T."/>
        </authorList>
    </citation>
    <scope>NUCLEOTIDE SEQUENCE</scope>
    <source>
        <strain evidence="11">HKST-UBA15</strain>
    </source>
</reference>
<dbReference type="EMBL" id="JAGQLL010000020">
    <property type="protein sequence ID" value="MCA9379953.1"/>
    <property type="molecule type" value="Genomic_DNA"/>
</dbReference>
<comment type="similarity">
    <text evidence="1">Belongs to the folylpolyglutamate synthase family.</text>
</comment>
<keyword evidence="7" id="KW-0460">Magnesium</keyword>
<comment type="catalytic activity">
    <reaction evidence="9">
        <text>(6S)-5,6,7,8-tetrahydrofolyl-(gamma-L-Glu)(n) + L-glutamate + ATP = (6S)-5,6,7,8-tetrahydrofolyl-(gamma-L-Glu)(n+1) + ADP + phosphate + H(+)</text>
        <dbReference type="Rhea" id="RHEA:10580"/>
        <dbReference type="Rhea" id="RHEA-COMP:14738"/>
        <dbReference type="Rhea" id="RHEA-COMP:14740"/>
        <dbReference type="ChEBI" id="CHEBI:15378"/>
        <dbReference type="ChEBI" id="CHEBI:29985"/>
        <dbReference type="ChEBI" id="CHEBI:30616"/>
        <dbReference type="ChEBI" id="CHEBI:43474"/>
        <dbReference type="ChEBI" id="CHEBI:141005"/>
        <dbReference type="ChEBI" id="CHEBI:456216"/>
        <dbReference type="EC" id="6.3.2.17"/>
    </reaction>
</comment>
<evidence type="ECO:0000256" key="2">
    <source>
        <dbReference type="ARBA" id="ARBA00013025"/>
    </source>
</evidence>
<evidence type="ECO:0000256" key="8">
    <source>
        <dbReference type="ARBA" id="ARBA00030592"/>
    </source>
</evidence>
<evidence type="ECO:0000256" key="4">
    <source>
        <dbReference type="ARBA" id="ARBA00022723"/>
    </source>
</evidence>